<proteinExistence type="predicted"/>
<dbReference type="OrthoDB" id="7026978at2"/>
<protein>
    <submittedName>
        <fullName evidence="2">Uncharacterized protein</fullName>
    </submittedName>
</protein>
<reference evidence="2 3" key="1">
    <citation type="journal article" date="2013" name="Genome Announc.">
        <title>Draft Genome Sequence of Pseudomonas fluorescens LMG 5329, a White Line-Inducing Principle-Producing Bioindicator for the Mushroom Pathogen Pseudomonas tolaasii.</title>
        <authorList>
            <person name="Ghequire M.G."/>
            <person name="Rokni-Zadeh H."/>
            <person name="Zarrineh P."/>
            <person name="De Mot R."/>
        </authorList>
    </citation>
    <scope>NUCLEOTIDE SEQUENCE [LARGE SCALE GENOMIC DNA]</scope>
    <source>
        <strain evidence="2 3">LMG 5329</strain>
    </source>
</reference>
<name>A0A0A1ZA59_PSEFL</name>
<dbReference type="Proteomes" id="UP000030060">
    <property type="component" value="Unassembled WGS sequence"/>
</dbReference>
<sequence>MTVPALSRPLQASSISSNEHERTESPASTQLQTEPSALEKLIAETPRFKADAALKNLYANALSSAANTPPLFTRAITGIEPIPSDCTFGQWRQHLDTLVASDDFKQWADDNRIDLTKPVRIFPSRNSQPGFISATLKPTPSAPANISASNNPNSLPRAFGAGLGDGLSLPASWSLIMQAANTLGSGRTSVSVTPAGQSSPDVHAARSAHIEEVAAFYGETIPDTQSALQQRATELKQAGAFPHLDTPAMPDTFEMRGEVALENQRYERGDIQNITLLSKSLDAALLSLGADAATSYTDPTFLGVRPTPEQTVRQEKASIAATLENTELKIAPASWYFQDQQLTPESKVTLKQFIVDNGWFVPQTKDDISNLIQSLRRGPLPALPNGNLTGAMGWQAPLDQQEKRQLYSNVRYNNLNLPGLDAQTLLEIRGGAFTYLTKHLHWTRSELADPRNVIADILDSPKAVALENALQKKMGAIESPSSRDWVMGAMVAGLDSDNTLMPPKRNQTAQFNLADERFYGKPLNDIKQGLIDHLTESHRCTQEMAPVGAHLLLSSAAPELLVKDVPAELTYGSPAWFLLKTTVALIEAKSPGSSSSLSFPEVLKYAAIDPVSEEDAALLSEAKRETLIDWALVHGILPASTEATYSPEQLNKAQETFASVMESLRKVSNDLTAPLPMQKDMALAVLKEHFTNVSFERAILSNPSIRQKNALDSGPMHVTLGPYSLLDVYINNPEESGWRSRENNPEMGSAPDYLGQLPDINNLHRIAIANYKQGREEGLVNRTKHLIAQLPLEDRKQLEYGELVPYVEGTVIKHTSYLPGATLNHDRKTPEQAQDRRSLIIKSTHGANVKFYEISPQQNYIKHREDLGADFKPGPQGQWIKEDPGFLGGERYSNTAIETFSLEEKDKSKLTATPPPHLTNPASYTSDRSQFLGELLSRHTLGPANLEELVAATRHITQFDKEDDEFEKNQELLLGSIPFVSLARNAIKGDWLAVASELIFDGIMYATTAGFGKAARSVKPLGSVANSVGKPVGKKLFEQVAASTSESVLNRLNTLGPGRTGSYNFPKTARRPDIAEGTYKKGLTEISTPAGVDAKTGKYFAVDPVNQRLYGKPLDNFKPQVSNWVDDTLPGLPSTSNATKRTALDIGLGRDNVIQMGGPMRDLKLIDEEIHTFADTYKGTNRLNIVAHGIERSWTDKLKGNGTKVYIDGTLYDAPDLVNLLKGKGVDPSSFDNVRLLVCHSGEGRSNAFARLFQKEIKKPVKAFEGTVSIAHGSTEMTHRRNIVRNEIQKTYPQATQSNVNQAADILVQDKFIGKITQHVEKLHGKKILINIAPPDSPARYQPTTISYRPRHFNR</sequence>
<evidence type="ECO:0000313" key="3">
    <source>
        <dbReference type="Proteomes" id="UP000030060"/>
    </source>
</evidence>
<organism evidence="2 3">
    <name type="scientific">Pseudomonas fluorescens LMG 5329</name>
    <dbReference type="NCBI Taxonomy" id="1324332"/>
    <lineage>
        <taxon>Bacteria</taxon>
        <taxon>Pseudomonadati</taxon>
        <taxon>Pseudomonadota</taxon>
        <taxon>Gammaproteobacteria</taxon>
        <taxon>Pseudomonadales</taxon>
        <taxon>Pseudomonadaceae</taxon>
        <taxon>Pseudomonas</taxon>
    </lineage>
</organism>
<dbReference type="EMBL" id="ASGY01000010">
    <property type="protein sequence ID" value="KGE69871.1"/>
    <property type="molecule type" value="Genomic_DNA"/>
</dbReference>
<dbReference type="RefSeq" id="WP_038841884.1">
    <property type="nucleotide sequence ID" value="NZ_ASGY01000010.1"/>
</dbReference>
<feature type="region of interest" description="Disordered" evidence="1">
    <location>
        <begin position="904"/>
        <end position="924"/>
    </location>
</feature>
<evidence type="ECO:0000313" key="2">
    <source>
        <dbReference type="EMBL" id="KGE69871.1"/>
    </source>
</evidence>
<comment type="caution">
    <text evidence="2">The sequence shown here is derived from an EMBL/GenBank/DDBJ whole genome shotgun (WGS) entry which is preliminary data.</text>
</comment>
<gene>
    <name evidence="2" type="ORF">K814_0100700</name>
</gene>
<accession>A0A0A1ZA59</accession>
<feature type="region of interest" description="Disordered" evidence="1">
    <location>
        <begin position="1"/>
        <end position="33"/>
    </location>
</feature>
<evidence type="ECO:0000256" key="1">
    <source>
        <dbReference type="SAM" id="MobiDB-lite"/>
    </source>
</evidence>